<feature type="compositionally biased region" description="Basic and acidic residues" evidence="1">
    <location>
        <begin position="764"/>
        <end position="773"/>
    </location>
</feature>
<keyword evidence="4" id="KW-1185">Reference proteome</keyword>
<feature type="compositionally biased region" description="Basic residues" evidence="1">
    <location>
        <begin position="863"/>
        <end position="876"/>
    </location>
</feature>
<feature type="compositionally biased region" description="Polar residues" evidence="1">
    <location>
        <begin position="722"/>
        <end position="732"/>
    </location>
</feature>
<dbReference type="PROSITE" id="PS50174">
    <property type="entry name" value="G_PATCH"/>
    <property type="match status" value="1"/>
</dbReference>
<protein>
    <recommendedName>
        <fullName evidence="2">G-patch domain-containing protein</fullName>
    </recommendedName>
</protein>
<dbReference type="GO" id="GO:0003723">
    <property type="term" value="F:RNA binding"/>
    <property type="evidence" value="ECO:0007669"/>
    <property type="project" value="TreeGrafter"/>
</dbReference>
<feature type="region of interest" description="Disordered" evidence="1">
    <location>
        <begin position="671"/>
        <end position="709"/>
    </location>
</feature>
<evidence type="ECO:0000256" key="1">
    <source>
        <dbReference type="SAM" id="MobiDB-lite"/>
    </source>
</evidence>
<dbReference type="PANTHER" id="PTHR13384:SF19">
    <property type="entry name" value="G PATCH DOMAIN-CONTAINING PROTEIN 1"/>
    <property type="match status" value="1"/>
</dbReference>
<evidence type="ECO:0000313" key="4">
    <source>
        <dbReference type="Proteomes" id="UP000812966"/>
    </source>
</evidence>
<dbReference type="Pfam" id="PF07713">
    <property type="entry name" value="DUF1604"/>
    <property type="match status" value="1"/>
</dbReference>
<dbReference type="Pfam" id="PF01585">
    <property type="entry name" value="G-patch"/>
    <property type="match status" value="1"/>
</dbReference>
<reference evidence="3" key="1">
    <citation type="submission" date="2020-04" db="EMBL/GenBank/DDBJ databases">
        <title>Analysis of mating type loci in Filobasidium floriforme.</title>
        <authorList>
            <person name="Nowrousian M."/>
        </authorList>
    </citation>
    <scope>NUCLEOTIDE SEQUENCE</scope>
    <source>
        <strain evidence="3">CBS 6242</strain>
    </source>
</reference>
<dbReference type="Proteomes" id="UP000812966">
    <property type="component" value="Unassembled WGS sequence"/>
</dbReference>
<feature type="compositionally biased region" description="Polar residues" evidence="1">
    <location>
        <begin position="273"/>
        <end position="295"/>
    </location>
</feature>
<feature type="region of interest" description="Disordered" evidence="1">
    <location>
        <begin position="722"/>
        <end position="947"/>
    </location>
</feature>
<dbReference type="PANTHER" id="PTHR13384">
    <property type="entry name" value="G PATCH DOMAIN-CONTAINING PROTEIN 1"/>
    <property type="match status" value="1"/>
</dbReference>
<dbReference type="InterPro" id="IPR011666">
    <property type="entry name" value="DUF1604"/>
</dbReference>
<evidence type="ECO:0000313" key="3">
    <source>
        <dbReference type="EMBL" id="KAG7562723.1"/>
    </source>
</evidence>
<sequence length="947" mass="104512">MTSRLKKKLDHMEEQGTNLNESFCLIGTPLPSLADTKRDKNEFVPVWKQEVRDEQGRRRFHGAFTGGFSAGYFNTVGSKEGWTPSTFVSSRGQRASKTQAVEDFMDDEDLADLKDSRKLENTETFRSGEGFGTAAELGGQAGEGSLTSALSSLIQPSTSSIGQKLLMKMGWKPGQGVGPRLTARQLRLQERKIGRRAAHVGVLPSQTQSRVGVDDLDGDEEMDMDMGMGMGMGDARDKDGKKHTFAPRDTKLLLFDNKQDRSGLGYIRGGGMNLSQSQTQTGPSRTAPSEPQISSGFGLGGHDADEDDLDIYSSGPSALRDLDNRRTAYDRDEDDDMDHGVVLLGEGMVGADRNKKRQANVPRNEDPRNKARASGSAGYTWHDGRPVIPGFVVDINVISNDKWFPFPDIPEGWRPRPARVWQTNRRWDQAAVKKEEPVIPTGRNRPQMTADERGKALGEEQLKEPSKSIFDYMSAKSKERLAQVIPGDRQAGVSMEPEQEVKPEPAAARDGVIVPPLSPRTASAALKGFIPFGDDPAKQERYTSYLRSQTHDSSEPNPKLLPVKQLDQINKELSDFAKSAQMFRPLSFAMANRFTSSKLSAQDMVQPKPGLHIPDPNKVDEWKDKTRLEEEIKEVLTPREEAARAGMFGKMTRVTSDWVPHALLCKRFGVANPWPDGPPGSKPKESGAAEASVPSAGRALGTKPLLSAPGQDVAWQNNFVHQTPAESSQTEETAVPGEPPKERQPRNIGEVGLAEDVNQGRDTLTYKKPEMDIFKAIFASDDEGDDSDDEDQDDNDAADRMVIESKPAISAAPAPKPIADREYSPAPPPPSNLPIAGDIARPVFAPSAHRLTSKPESDVPKLSIKKKDKKRDRAKAKTMLSFDMGDDEGDADDQGGREEESARERDRKRRRKEEKREEKPREKNKVEVKPAVIDEDDEWVEAPPVAR</sequence>
<comment type="caution">
    <text evidence="3">The sequence shown here is derived from an EMBL/GenBank/DDBJ whole genome shotgun (WGS) entry which is preliminary data.</text>
</comment>
<feature type="compositionally biased region" description="Acidic residues" evidence="1">
    <location>
        <begin position="884"/>
        <end position="893"/>
    </location>
</feature>
<dbReference type="Pfam" id="PF26093">
    <property type="entry name" value="HTH_TGH"/>
    <property type="match status" value="1"/>
</dbReference>
<dbReference type="OrthoDB" id="20507at2759"/>
<organism evidence="3 4">
    <name type="scientific">Filobasidium floriforme</name>
    <dbReference type="NCBI Taxonomy" id="5210"/>
    <lineage>
        <taxon>Eukaryota</taxon>
        <taxon>Fungi</taxon>
        <taxon>Dikarya</taxon>
        <taxon>Basidiomycota</taxon>
        <taxon>Agaricomycotina</taxon>
        <taxon>Tremellomycetes</taxon>
        <taxon>Filobasidiales</taxon>
        <taxon>Filobasidiaceae</taxon>
        <taxon>Filobasidium</taxon>
    </lineage>
</organism>
<feature type="compositionally biased region" description="Basic and acidic residues" evidence="1">
    <location>
        <begin position="894"/>
        <end position="905"/>
    </location>
</feature>
<accession>A0A8K0JQB2</accession>
<dbReference type="GO" id="GO:0006397">
    <property type="term" value="P:mRNA processing"/>
    <property type="evidence" value="ECO:0007669"/>
    <property type="project" value="InterPro"/>
</dbReference>
<feature type="region of interest" description="Disordered" evidence="1">
    <location>
        <begin position="265"/>
        <end position="317"/>
    </location>
</feature>
<dbReference type="InterPro" id="IPR000467">
    <property type="entry name" value="G_patch_dom"/>
</dbReference>
<dbReference type="SMART" id="SM00443">
    <property type="entry name" value="G_patch"/>
    <property type="match status" value="1"/>
</dbReference>
<feature type="compositionally biased region" description="Acidic residues" evidence="1">
    <location>
        <begin position="780"/>
        <end position="796"/>
    </location>
</feature>
<dbReference type="EMBL" id="JABELV010000027">
    <property type="protein sequence ID" value="KAG7562723.1"/>
    <property type="molecule type" value="Genomic_DNA"/>
</dbReference>
<evidence type="ECO:0000259" key="2">
    <source>
        <dbReference type="PROSITE" id="PS50174"/>
    </source>
</evidence>
<feature type="compositionally biased region" description="Basic and acidic residues" evidence="1">
    <location>
        <begin position="914"/>
        <end position="928"/>
    </location>
</feature>
<dbReference type="GO" id="GO:0005634">
    <property type="term" value="C:nucleus"/>
    <property type="evidence" value="ECO:0007669"/>
    <property type="project" value="TreeGrafter"/>
</dbReference>
<feature type="domain" description="G-patch" evidence="2">
    <location>
        <begin position="158"/>
        <end position="178"/>
    </location>
</feature>
<proteinExistence type="predicted"/>
<dbReference type="AlphaFoldDB" id="A0A8K0JQB2"/>
<name>A0A8K0JQB2_9TREE</name>
<feature type="region of interest" description="Disordered" evidence="1">
    <location>
        <begin position="351"/>
        <end position="378"/>
    </location>
</feature>
<gene>
    <name evidence="3" type="ORF">FFLO_01883</name>
</gene>